<dbReference type="OrthoDB" id="2506088at2759"/>
<feature type="region of interest" description="Disordered" evidence="1">
    <location>
        <begin position="1"/>
        <end position="21"/>
    </location>
</feature>
<evidence type="ECO:0000313" key="2">
    <source>
        <dbReference type="EMBL" id="KAF9445760.1"/>
    </source>
</evidence>
<keyword evidence="3" id="KW-1185">Reference proteome</keyword>
<dbReference type="AlphaFoldDB" id="A0A9P5X9X3"/>
<evidence type="ECO:0000313" key="3">
    <source>
        <dbReference type="Proteomes" id="UP000807342"/>
    </source>
</evidence>
<proteinExistence type="predicted"/>
<sequence>MSVAIQQQQADRNTVVEPPQSNEVEAAQLYSIPTNHLEPPHQMTQGTRPMSNEAMFWEEFDMGDADIGSLGESTKELWMCMEAQLNVQLKQWGAWLGVGNEGKESDTVEGETGTGGLCEQEVELEELAMNLDTRDREAWSPYPSKTQFLLDVIDNLPWLHISGSMMKLILWLLCECEVDIGMPTVHWKLPQGNIFSFNDPQALIANDWSNPLNGVISEIWHASKWRNDMERHLLSPMYDDGNDNHYYINEPTMLKDGCFAIPVRWLESEEDGKIYADTWRIDFDGNSLATINDTHVVQIPASELQFSMPDLLELKQVPTWSPVMTATGHPQHIPNPDRKLAQGEPLYTSFIDIFGDNVSGNQSKSWNKHWNVYMTHQNLPCKLLQQQKHVHFVSTSPYASVPEQFQGIHEKIRSTHDQPVRVKRAITGDYIQVKIWCNCGPGDNPSQSEILAHIGGNGNLPCCKCHVRGTQKHKMSDTGFTDFFEPGSLHSGKENLRELEKQKKNPHIPTPHIQSILMRWVSNNCSLVYNNYLLSDDWDIAQDTPVELLHTVLLGVVNPDNKKKYTIQLQATNKTGLSVGSFQASYIMQYTNSLIGQQLKILVQVNIFHVYDLIDENVLALTRAIGELTALLWFPEIHHMDTYILDVQTAVANVLNIAASIDPSKIIKKIKYHLLCHLTEDIKWFGPLIGIMTKNYESFNSVFHASSILSNHCAPSRDIACQLAQQETVKHVLSGGHLYSQTTGKWKDSGSAAHNFMKTHPSLCSLLGWPELHEQPIPGNVCLKPQKVNNTTRQKEYPQLLWDVTQGTNTVNQCPEWSAESWYQCKSIISSYENVCSIGSWVFATSPLTPNAMVTGQIVEILCSINRQTDTLVLLDTFKITSECHVIFAMPVLTWPCGEQRIVIIPGKDLLFDYNMQHDCHAAKCQAIGQEPIRQEQAEMGATQDIIVHASLDQFIINTHSLHNAHLIHEVVPWDLIMPVPKYNADN</sequence>
<dbReference type="Proteomes" id="UP000807342">
    <property type="component" value="Unassembled WGS sequence"/>
</dbReference>
<feature type="compositionally biased region" description="Polar residues" evidence="1">
    <location>
        <begin position="1"/>
        <end position="12"/>
    </location>
</feature>
<dbReference type="PANTHER" id="PTHR31912">
    <property type="entry name" value="IP13529P"/>
    <property type="match status" value="1"/>
</dbReference>
<name>A0A9P5X9X3_9AGAR</name>
<dbReference type="PANTHER" id="PTHR31912:SF34">
    <property type="entry name" value="NOTOCHORD-RELATED PROTEIN"/>
    <property type="match status" value="1"/>
</dbReference>
<protein>
    <submittedName>
        <fullName evidence="2">Uncharacterized protein</fullName>
    </submittedName>
</protein>
<accession>A0A9P5X9X3</accession>
<evidence type="ECO:0000256" key="1">
    <source>
        <dbReference type="SAM" id="MobiDB-lite"/>
    </source>
</evidence>
<gene>
    <name evidence="2" type="ORF">P691DRAFT_795296</name>
</gene>
<comment type="caution">
    <text evidence="2">The sequence shown here is derived from an EMBL/GenBank/DDBJ whole genome shotgun (WGS) entry which is preliminary data.</text>
</comment>
<dbReference type="EMBL" id="MU151282">
    <property type="protein sequence ID" value="KAF9445760.1"/>
    <property type="molecule type" value="Genomic_DNA"/>
</dbReference>
<reference evidence="2" key="1">
    <citation type="submission" date="2020-11" db="EMBL/GenBank/DDBJ databases">
        <authorList>
            <consortium name="DOE Joint Genome Institute"/>
            <person name="Ahrendt S."/>
            <person name="Riley R."/>
            <person name="Andreopoulos W."/>
            <person name="Labutti K."/>
            <person name="Pangilinan J."/>
            <person name="Ruiz-Duenas F.J."/>
            <person name="Barrasa J.M."/>
            <person name="Sanchez-Garcia M."/>
            <person name="Camarero S."/>
            <person name="Miyauchi S."/>
            <person name="Serrano A."/>
            <person name="Linde D."/>
            <person name="Babiker R."/>
            <person name="Drula E."/>
            <person name="Ayuso-Fernandez I."/>
            <person name="Pacheco R."/>
            <person name="Padilla G."/>
            <person name="Ferreira P."/>
            <person name="Barriuso J."/>
            <person name="Kellner H."/>
            <person name="Castanera R."/>
            <person name="Alfaro M."/>
            <person name="Ramirez L."/>
            <person name="Pisabarro A.G."/>
            <person name="Kuo A."/>
            <person name="Tritt A."/>
            <person name="Lipzen A."/>
            <person name="He G."/>
            <person name="Yan M."/>
            <person name="Ng V."/>
            <person name="Cullen D."/>
            <person name="Martin F."/>
            <person name="Rosso M.-N."/>
            <person name="Henrissat B."/>
            <person name="Hibbett D."/>
            <person name="Martinez A.T."/>
            <person name="Grigoriev I.V."/>
        </authorList>
    </citation>
    <scope>NUCLEOTIDE SEQUENCE</scope>
    <source>
        <strain evidence="2">MF-IS2</strain>
    </source>
</reference>
<organism evidence="2 3">
    <name type="scientific">Macrolepiota fuliginosa MF-IS2</name>
    <dbReference type="NCBI Taxonomy" id="1400762"/>
    <lineage>
        <taxon>Eukaryota</taxon>
        <taxon>Fungi</taxon>
        <taxon>Dikarya</taxon>
        <taxon>Basidiomycota</taxon>
        <taxon>Agaricomycotina</taxon>
        <taxon>Agaricomycetes</taxon>
        <taxon>Agaricomycetidae</taxon>
        <taxon>Agaricales</taxon>
        <taxon>Agaricineae</taxon>
        <taxon>Agaricaceae</taxon>
        <taxon>Macrolepiota</taxon>
    </lineage>
</organism>